<evidence type="ECO:0000313" key="2">
    <source>
        <dbReference type="EMBL" id="SCU91325.1"/>
    </source>
</evidence>
<feature type="region of interest" description="Disordered" evidence="1">
    <location>
        <begin position="484"/>
        <end position="545"/>
    </location>
</feature>
<gene>
    <name evidence="2" type="ORF">LAMI_0E05446G</name>
</gene>
<organism evidence="2 3">
    <name type="scientific">Lachancea mirantina</name>
    <dbReference type="NCBI Taxonomy" id="1230905"/>
    <lineage>
        <taxon>Eukaryota</taxon>
        <taxon>Fungi</taxon>
        <taxon>Dikarya</taxon>
        <taxon>Ascomycota</taxon>
        <taxon>Saccharomycotina</taxon>
        <taxon>Saccharomycetes</taxon>
        <taxon>Saccharomycetales</taxon>
        <taxon>Saccharomycetaceae</taxon>
        <taxon>Lachancea</taxon>
    </lineage>
</organism>
<feature type="compositionally biased region" description="Polar residues" evidence="1">
    <location>
        <begin position="245"/>
        <end position="266"/>
    </location>
</feature>
<feature type="region of interest" description="Disordered" evidence="1">
    <location>
        <begin position="242"/>
        <end position="274"/>
    </location>
</feature>
<feature type="region of interest" description="Disordered" evidence="1">
    <location>
        <begin position="435"/>
        <end position="471"/>
    </location>
</feature>
<dbReference type="EMBL" id="LT598465">
    <property type="protein sequence ID" value="SCU91325.1"/>
    <property type="molecule type" value="Genomic_DNA"/>
</dbReference>
<proteinExistence type="predicted"/>
<dbReference type="AlphaFoldDB" id="A0A1G4JLE6"/>
<keyword evidence="3" id="KW-1185">Reference proteome</keyword>
<dbReference type="PANTHER" id="PTHR28027:SF2">
    <property type="entry name" value="TRANSCRIPTIONAL REGULATOR MIT1"/>
    <property type="match status" value="1"/>
</dbReference>
<feature type="compositionally biased region" description="Low complexity" evidence="1">
    <location>
        <begin position="491"/>
        <end position="512"/>
    </location>
</feature>
<accession>A0A1G4JLE6</accession>
<dbReference type="Proteomes" id="UP000191024">
    <property type="component" value="Chromosome E"/>
</dbReference>
<dbReference type="OrthoDB" id="5572844at2759"/>
<protein>
    <submittedName>
        <fullName evidence="2">LAMI_0E05446g1_1</fullName>
    </submittedName>
</protein>
<dbReference type="GO" id="GO:0003677">
    <property type="term" value="F:DNA binding"/>
    <property type="evidence" value="ECO:0007669"/>
    <property type="project" value="TreeGrafter"/>
</dbReference>
<sequence>MQYQPPTEVRPTFRGYVETTNDVLLVVQAVLDQRLQRVARRPYEIERPHLIVSGNLFVFVEETSGIRRWTDGIPWSPSRILGSFLVYRELDKKRRAQQLTHAGHNPGSGSSPSSSSSSLSSGGSASFPAPVAASPSEIASTATSATVPTTIPTTASPPPPNGVSGVNNANGHSFRPGGLTKRAMSLHLPQCYSNGFVSQPQTIHIVSYFTAEDVSSGRLLTPSQDPFLKDIQPCQELLDALERSSAGTHSRSTSTSGQRRPSTEFNTPVPPLPHQPMFVPPPYASGPARTMLGPYSNVPLSGLSTPTSTPGLPLYPNPQIYHGGSPSYSQVFDQQGLAPAAAFRPRFPPYQHLAREPMVNPMGTADVPIPVVAPHRVAHGVARGVAHGLTPGIAHGVSLGAPHGAPHGVAHFDRISAPREDASFHKLSPVPMSFQNGVSRPLQLPPPNGSRPGSLFYPVDLSTSSKEHTPASAIQLPLPIARQEEQTSRFSAPVPLPSVTSTTSALPPSSTSKLPIHTTNYQADSKKHTQSSAAKASPIDSILNS</sequence>
<reference evidence="2 3" key="1">
    <citation type="submission" date="2016-03" db="EMBL/GenBank/DDBJ databases">
        <authorList>
            <person name="Devillers H."/>
        </authorList>
    </citation>
    <scope>NUCLEOTIDE SEQUENCE [LARGE SCALE GENOMIC DNA]</scope>
    <source>
        <strain evidence="2">CBS 11717</strain>
    </source>
</reference>
<dbReference type="PANTHER" id="PTHR28027">
    <property type="entry name" value="TRANSCRIPTIONAL REGULATOR MIT1"/>
    <property type="match status" value="1"/>
</dbReference>
<evidence type="ECO:0000313" key="3">
    <source>
        <dbReference type="Proteomes" id="UP000191024"/>
    </source>
</evidence>
<feature type="region of interest" description="Disordered" evidence="1">
    <location>
        <begin position="100"/>
        <end position="176"/>
    </location>
</feature>
<dbReference type="InterPro" id="IPR018608">
    <property type="entry name" value="Gti1/Pac2"/>
</dbReference>
<evidence type="ECO:0000256" key="1">
    <source>
        <dbReference type="SAM" id="MobiDB-lite"/>
    </source>
</evidence>
<dbReference type="Pfam" id="PF09729">
    <property type="entry name" value="Gti1_Pac2"/>
    <property type="match status" value="1"/>
</dbReference>
<feature type="compositionally biased region" description="Low complexity" evidence="1">
    <location>
        <begin position="102"/>
        <end position="154"/>
    </location>
</feature>
<name>A0A1G4JLE6_9SACH</name>